<dbReference type="AlphaFoldDB" id="A0A8K0DQP9"/>
<protein>
    <recommendedName>
        <fullName evidence="3">Pentatricopeptide repeat-containing protein</fullName>
    </recommendedName>
</protein>
<evidence type="ECO:0008006" key="3">
    <source>
        <dbReference type="Google" id="ProtNLM"/>
    </source>
</evidence>
<comment type="caution">
    <text evidence="1">The sequence shown here is derived from an EMBL/GenBank/DDBJ whole genome shotgun (WGS) entry which is preliminary data.</text>
</comment>
<proteinExistence type="predicted"/>
<dbReference type="InterPro" id="IPR011990">
    <property type="entry name" value="TPR-like_helical_dom_sf"/>
</dbReference>
<keyword evidence="2" id="KW-1185">Reference proteome</keyword>
<reference evidence="1" key="1">
    <citation type="submission" date="2020-03" db="EMBL/GenBank/DDBJ databases">
        <title>A high-quality chromosome-level genome assembly of a woody plant with both climbing and erect habits, Rhamnella rubrinervis.</title>
        <authorList>
            <person name="Lu Z."/>
            <person name="Yang Y."/>
            <person name="Zhu X."/>
            <person name="Sun Y."/>
        </authorList>
    </citation>
    <scope>NUCLEOTIDE SEQUENCE</scope>
    <source>
        <strain evidence="1">BYM</strain>
        <tissue evidence="1">Leaf</tissue>
    </source>
</reference>
<evidence type="ECO:0000313" key="1">
    <source>
        <dbReference type="EMBL" id="KAF3434916.1"/>
    </source>
</evidence>
<gene>
    <name evidence="1" type="ORF">FNV43_RR22003</name>
</gene>
<organism evidence="1 2">
    <name type="scientific">Rhamnella rubrinervis</name>
    <dbReference type="NCBI Taxonomy" id="2594499"/>
    <lineage>
        <taxon>Eukaryota</taxon>
        <taxon>Viridiplantae</taxon>
        <taxon>Streptophyta</taxon>
        <taxon>Embryophyta</taxon>
        <taxon>Tracheophyta</taxon>
        <taxon>Spermatophyta</taxon>
        <taxon>Magnoliopsida</taxon>
        <taxon>eudicotyledons</taxon>
        <taxon>Gunneridae</taxon>
        <taxon>Pentapetalae</taxon>
        <taxon>rosids</taxon>
        <taxon>fabids</taxon>
        <taxon>Rosales</taxon>
        <taxon>Rhamnaceae</taxon>
        <taxon>rhamnoid group</taxon>
        <taxon>Rhamneae</taxon>
        <taxon>Rhamnella</taxon>
    </lineage>
</organism>
<dbReference type="GO" id="GO:0000373">
    <property type="term" value="P:Group II intron splicing"/>
    <property type="evidence" value="ECO:0007669"/>
    <property type="project" value="InterPro"/>
</dbReference>
<dbReference type="GO" id="GO:0003723">
    <property type="term" value="F:RNA binding"/>
    <property type="evidence" value="ECO:0007669"/>
    <property type="project" value="InterPro"/>
</dbReference>
<dbReference type="OrthoDB" id="662260at2759"/>
<dbReference type="GO" id="GO:0009658">
    <property type="term" value="P:chloroplast organization"/>
    <property type="evidence" value="ECO:0007669"/>
    <property type="project" value="InterPro"/>
</dbReference>
<dbReference type="PANTHER" id="PTHR47594:SF4">
    <property type="entry name" value="OS04G0475500 PROTEIN"/>
    <property type="match status" value="1"/>
</dbReference>
<dbReference type="InterPro" id="IPR044190">
    <property type="entry name" value="THA8-like"/>
</dbReference>
<dbReference type="Proteomes" id="UP000796880">
    <property type="component" value="Unassembled WGS sequence"/>
</dbReference>
<accession>A0A8K0DQP9</accession>
<evidence type="ECO:0000313" key="2">
    <source>
        <dbReference type="Proteomes" id="UP000796880"/>
    </source>
</evidence>
<name>A0A8K0DQP9_9ROSA</name>
<sequence>MNLASFSATQSLSLFNSLPPSLRLRRPTRRRWIVTMRDRSNNPRPLQKGRNLSIEAIQTVQVLKRSKKDHRQLDQVFNSKFRRLLKFDMMAVLRELLRQNECVLALKDIRREIWYKPQVLLYADMIQVLGRNGFVEQVELLHFYLKIETNLKPEVEGFNALLGTLIGLSFIELTMECYCLMKQVGCEPDRSTFRILVNGLESMGELDASAMVRQDAQRYYGDSLDFLEEEKEELSLSQK</sequence>
<dbReference type="Gene3D" id="1.25.40.10">
    <property type="entry name" value="Tetratricopeptide repeat domain"/>
    <property type="match status" value="1"/>
</dbReference>
<dbReference type="EMBL" id="VOIH02000010">
    <property type="protein sequence ID" value="KAF3434916.1"/>
    <property type="molecule type" value="Genomic_DNA"/>
</dbReference>
<dbReference type="PANTHER" id="PTHR47594">
    <property type="entry name" value="PPR CONTAINING PLANT-LIKE PROTEIN"/>
    <property type="match status" value="1"/>
</dbReference>